<organism evidence="1 2">
    <name type="scientific">Macroventuria anomochaeta</name>
    <dbReference type="NCBI Taxonomy" id="301207"/>
    <lineage>
        <taxon>Eukaryota</taxon>
        <taxon>Fungi</taxon>
        <taxon>Dikarya</taxon>
        <taxon>Ascomycota</taxon>
        <taxon>Pezizomycotina</taxon>
        <taxon>Dothideomycetes</taxon>
        <taxon>Pleosporomycetidae</taxon>
        <taxon>Pleosporales</taxon>
        <taxon>Pleosporineae</taxon>
        <taxon>Didymellaceae</taxon>
        <taxon>Macroventuria</taxon>
    </lineage>
</organism>
<keyword evidence="2" id="KW-1185">Reference proteome</keyword>
<proteinExistence type="predicted"/>
<reference evidence="1" key="1">
    <citation type="journal article" date="2020" name="Stud. Mycol.">
        <title>101 Dothideomycetes genomes: a test case for predicting lifestyles and emergence of pathogens.</title>
        <authorList>
            <person name="Haridas S."/>
            <person name="Albert R."/>
            <person name="Binder M."/>
            <person name="Bloem J."/>
            <person name="Labutti K."/>
            <person name="Salamov A."/>
            <person name="Andreopoulos B."/>
            <person name="Baker S."/>
            <person name="Barry K."/>
            <person name="Bills G."/>
            <person name="Bluhm B."/>
            <person name="Cannon C."/>
            <person name="Castanera R."/>
            <person name="Culley D."/>
            <person name="Daum C."/>
            <person name="Ezra D."/>
            <person name="Gonzalez J."/>
            <person name="Henrissat B."/>
            <person name="Kuo A."/>
            <person name="Liang C."/>
            <person name="Lipzen A."/>
            <person name="Lutzoni F."/>
            <person name="Magnuson J."/>
            <person name="Mondo S."/>
            <person name="Nolan M."/>
            <person name="Ohm R."/>
            <person name="Pangilinan J."/>
            <person name="Park H.-J."/>
            <person name="Ramirez L."/>
            <person name="Alfaro M."/>
            <person name="Sun H."/>
            <person name="Tritt A."/>
            <person name="Yoshinaga Y."/>
            <person name="Zwiers L.-H."/>
            <person name="Turgeon B."/>
            <person name="Goodwin S."/>
            <person name="Spatafora J."/>
            <person name="Crous P."/>
            <person name="Grigoriev I."/>
        </authorList>
    </citation>
    <scope>NUCLEOTIDE SEQUENCE</scope>
    <source>
        <strain evidence="1">CBS 525.71</strain>
    </source>
</reference>
<comment type="caution">
    <text evidence="1">The sequence shown here is derived from an EMBL/GenBank/DDBJ whole genome shotgun (WGS) entry which is preliminary data.</text>
</comment>
<dbReference type="Proteomes" id="UP000799754">
    <property type="component" value="Unassembled WGS sequence"/>
</dbReference>
<dbReference type="EMBL" id="MU006709">
    <property type="protein sequence ID" value="KAF2629752.1"/>
    <property type="molecule type" value="Genomic_DNA"/>
</dbReference>
<accession>A0ACB6S9H3</accession>
<protein>
    <submittedName>
        <fullName evidence="1">Uncharacterized protein</fullName>
    </submittedName>
</protein>
<gene>
    <name evidence="1" type="ORF">BU25DRAFT_456811</name>
</gene>
<evidence type="ECO:0000313" key="2">
    <source>
        <dbReference type="Proteomes" id="UP000799754"/>
    </source>
</evidence>
<name>A0ACB6S9H3_9PLEO</name>
<evidence type="ECO:0000313" key="1">
    <source>
        <dbReference type="EMBL" id="KAF2629752.1"/>
    </source>
</evidence>
<sequence>MTGEKKSSDLSSRLSVKRGGKLISKTLGKSSSPPSISAPPKAAVGASKVKKDEVQRHKNSFHDMLRGSPKEKDGGHALLNVPASGATRTPQSHGARGNISSVAANIIVAADGSRSLKHENPPVIEDDRLAELEKALAAAQDETAALRHELERVKQDAQASVEVSRYQAAEAHRQATPKSAIDSHQHNHPDSDDEINDREEDLINQNHNLRYRLALLQDQLITQSSTRPSEPLHSEADWNALTLRLHETEKESHARLQQLLSLKSSISSLTRTDSQASDSELAESFSQLANRVRELVVSNYRRTKMSFDNLPDASVRILRSIKVNYKEIEAADKLALYQAIVSRILMRIFDNSLVVGMPDQGIYAGLRVFAEGSQHTGTEFREWKRATLRMIEKGAPAATTLGWKNQELERLASEFEAIMLSISSIELTSSARLALVGTMSLAADLQCTLCLQKEDYRVIFFDTLDGKCHHFDDRAMEPVNDLESAMDESGEPYAQREFAFCVFPCLEKIASDTGHVVSKARVCCGVG</sequence>